<reference evidence="1 2" key="1">
    <citation type="submission" date="2020-06" db="EMBL/GenBank/DDBJ databases">
        <title>Genome sequence of Paramixta manurensis strain PD-1.</title>
        <authorList>
            <person name="Lee C.W."/>
            <person name="Kim J."/>
        </authorList>
    </citation>
    <scope>NUCLEOTIDE SEQUENCE [LARGE SCALE GENOMIC DNA]</scope>
    <source>
        <strain evidence="1 2">PD-1</strain>
    </source>
</reference>
<protein>
    <submittedName>
        <fullName evidence="1">Phage tail protein</fullName>
    </submittedName>
</protein>
<keyword evidence="2" id="KW-1185">Reference proteome</keyword>
<sequence>MRELTVSEQDLIDFDLLKQGANQWKFRFSVGSPFKCASSKEKAVSYATEAYLKASRDELLTKSQRFDKACREEIESSHTLWGHMDMTKLLTMFEKLGGDTSSLQIAAKREFNSNGGRRTSCAVSAQGARDTAAMRMKLERYIEWRKDHA</sequence>
<dbReference type="AlphaFoldDB" id="A0A6M8U9U5"/>
<evidence type="ECO:0000313" key="1">
    <source>
        <dbReference type="EMBL" id="QKJ87455.1"/>
    </source>
</evidence>
<gene>
    <name evidence="1" type="ORF">PMPD1_2513</name>
</gene>
<evidence type="ECO:0000313" key="2">
    <source>
        <dbReference type="Proteomes" id="UP000505325"/>
    </source>
</evidence>
<accession>A0A6M8U9U5</accession>
<dbReference type="Proteomes" id="UP000505325">
    <property type="component" value="Chromosome"/>
</dbReference>
<dbReference type="KEGG" id="pmak:PMPD1_2513"/>
<proteinExistence type="predicted"/>
<dbReference type="EMBL" id="CP054212">
    <property type="protein sequence ID" value="QKJ87455.1"/>
    <property type="molecule type" value="Genomic_DNA"/>
</dbReference>
<name>A0A6M8U9U5_9GAMM</name>
<dbReference type="RefSeq" id="WP_173634398.1">
    <property type="nucleotide sequence ID" value="NZ_CP054212.1"/>
</dbReference>
<organism evidence="1 2">
    <name type="scientific">Paramixta manurensis</name>
    <dbReference type="NCBI Taxonomy" id="2740817"/>
    <lineage>
        <taxon>Bacteria</taxon>
        <taxon>Pseudomonadati</taxon>
        <taxon>Pseudomonadota</taxon>
        <taxon>Gammaproteobacteria</taxon>
        <taxon>Enterobacterales</taxon>
        <taxon>Erwiniaceae</taxon>
        <taxon>Paramixta</taxon>
    </lineage>
</organism>